<keyword evidence="1" id="KW-0479">Metal-binding</keyword>
<gene>
    <name evidence="3" type="ORF">A3A74_04295</name>
</gene>
<dbReference type="AlphaFoldDB" id="A0A1F7IBA6"/>
<name>A0A1F7IBA6_9BACT</name>
<sequence>MTHADNANKLFSEELAFSIARFPSFNKGKEYFEDGCVEKIWQEEKEYKAIVSGTHPYRVTLKFKDDELIYNCSCPFELDGVCKHVVASILAFASDKSFSTQPKQKKLEKNEVIINEFLEKMSVTQQRYFLEKILKKEPALIEDLKIFLQGRNQSPITASDYKTQFRERLDQLDLEELAQMWYREGEDYYDDQYGEFTTESLEDLVDEFITQGEKYEENQNYGEALKIYQAIFEALFEKQKTIRGDVSDVSDWFGQEMDKVVSFYVKTLIKTDNKNLKEIGIKFICSVFQLSSIYIDKQQILAGLKQTIINKEETGHALTCLSFRTKDSLTTEQSSLLAYLYFLVEEWITFEKISLENLKENPSLTLYLLRYYQKNNNKKKIIQISNQVLNNLNKKDKDDYFYGRQLFNNKEIEIQIRQFLKNIYSNEEEYPLMIDNLERLFLVTGELTDYKVLVKNYKNIFEKEKFWLVIKNHFADEYEVKNVFKVFRLENQKSEILGLINKYSLAECFPDMVAFIRDSFPQECFSAYKKKIENILLETNVSKYSEAAYHLKRMKEIGLDKDFINFVGWIKTTYWRRRKLLEELQKKQL</sequence>
<protein>
    <recommendedName>
        <fullName evidence="2">SWIM-type domain-containing protein</fullName>
    </recommendedName>
</protein>
<feature type="domain" description="SWIM-type" evidence="2">
    <location>
        <begin position="57"/>
        <end position="93"/>
    </location>
</feature>
<evidence type="ECO:0000256" key="1">
    <source>
        <dbReference type="PROSITE-ProRule" id="PRU00325"/>
    </source>
</evidence>
<proteinExistence type="predicted"/>
<dbReference type="PROSITE" id="PS50966">
    <property type="entry name" value="ZF_SWIM"/>
    <property type="match status" value="1"/>
</dbReference>
<dbReference type="GO" id="GO:0008270">
    <property type="term" value="F:zinc ion binding"/>
    <property type="evidence" value="ECO:0007669"/>
    <property type="project" value="UniProtKB-KW"/>
</dbReference>
<dbReference type="Pfam" id="PF04434">
    <property type="entry name" value="SWIM"/>
    <property type="match status" value="1"/>
</dbReference>
<dbReference type="Proteomes" id="UP000179270">
    <property type="component" value="Unassembled WGS sequence"/>
</dbReference>
<keyword evidence="1" id="KW-0862">Zinc</keyword>
<evidence type="ECO:0000313" key="3">
    <source>
        <dbReference type="EMBL" id="OGK40629.1"/>
    </source>
</evidence>
<organism evidence="3 4">
    <name type="scientific">Candidatus Roizmanbacteria bacterium RIFCSPLOWO2_01_FULL_35_13</name>
    <dbReference type="NCBI Taxonomy" id="1802055"/>
    <lineage>
        <taxon>Bacteria</taxon>
        <taxon>Candidatus Roizmaniibacteriota</taxon>
    </lineage>
</organism>
<dbReference type="InterPro" id="IPR007527">
    <property type="entry name" value="Znf_SWIM"/>
</dbReference>
<reference evidence="3 4" key="1">
    <citation type="journal article" date="2016" name="Nat. Commun.">
        <title>Thousands of microbial genomes shed light on interconnected biogeochemical processes in an aquifer system.</title>
        <authorList>
            <person name="Anantharaman K."/>
            <person name="Brown C.T."/>
            <person name="Hug L.A."/>
            <person name="Sharon I."/>
            <person name="Castelle C.J."/>
            <person name="Probst A.J."/>
            <person name="Thomas B.C."/>
            <person name="Singh A."/>
            <person name="Wilkins M.J."/>
            <person name="Karaoz U."/>
            <person name="Brodie E.L."/>
            <person name="Williams K.H."/>
            <person name="Hubbard S.S."/>
            <person name="Banfield J.F."/>
        </authorList>
    </citation>
    <scope>NUCLEOTIDE SEQUENCE [LARGE SCALE GENOMIC DNA]</scope>
</reference>
<comment type="caution">
    <text evidence="3">The sequence shown here is derived from an EMBL/GenBank/DDBJ whole genome shotgun (WGS) entry which is preliminary data.</text>
</comment>
<dbReference type="EMBL" id="MGAF01000030">
    <property type="protein sequence ID" value="OGK40629.1"/>
    <property type="molecule type" value="Genomic_DNA"/>
</dbReference>
<evidence type="ECO:0000259" key="2">
    <source>
        <dbReference type="PROSITE" id="PS50966"/>
    </source>
</evidence>
<keyword evidence="1" id="KW-0863">Zinc-finger</keyword>
<evidence type="ECO:0000313" key="4">
    <source>
        <dbReference type="Proteomes" id="UP000179270"/>
    </source>
</evidence>
<accession>A0A1F7IBA6</accession>
<dbReference type="STRING" id="1802055.A3A74_04295"/>